<dbReference type="AlphaFoldDB" id="A0A2M6WQ34"/>
<sequence length="467" mass="55046">MISSQDLALKNDWWENNQYKAEETKWEKRDLYKVIIDNMEHPLMLNIVGLRRVGKSTIVKQLIGQLLEEKIKSKNIFYFLFDYASQIKKAEFLDEVLSVYFKDIIAKPSLALDERVYILLDEIQYIEDWQSVLKKYYDLSDKKIKFIVTGSQSILLKGKYRENLAGRIFDFYLPPMSFREFAKINYNRADLAEKFDLFELPKQFGELSIYNTCHGKEIADLSREYITVGQFPETKQIASPERKHEYIVESVIGKVLEDCIRIFNIEKTDQFKLITRQLINNVGSIFELKNIGQEVGVSFVTLDKYLKYLKDSYVIEILYKYHKSPIRQGRILKKLYTPCVNFTCALNHFRADHINEVPQAFGKIIENIIYNVFALKYKTNKLIDSLSFWRQGEKEIDFIININNKYLPVEVKFSNNINSKELLVLIDYIKAKKLEYGVVVTKSEMNRKEVNGQVLYFIPHYLILLMI</sequence>
<dbReference type="PANTHER" id="PTHR33295">
    <property type="entry name" value="ATPASE"/>
    <property type="match status" value="1"/>
</dbReference>
<evidence type="ECO:0000259" key="2">
    <source>
        <dbReference type="Pfam" id="PF13635"/>
    </source>
</evidence>
<comment type="caution">
    <text evidence="3">The sequence shown here is derived from an EMBL/GenBank/DDBJ whole genome shotgun (WGS) entry which is preliminary data.</text>
</comment>
<dbReference type="InterPro" id="IPR025420">
    <property type="entry name" value="DUF4143"/>
</dbReference>
<feature type="domain" description="DUF4143" evidence="2">
    <location>
        <begin position="258"/>
        <end position="413"/>
    </location>
</feature>
<feature type="domain" description="AAA" evidence="1">
    <location>
        <begin position="44"/>
        <end position="181"/>
    </location>
</feature>
<evidence type="ECO:0008006" key="5">
    <source>
        <dbReference type="Google" id="ProtNLM"/>
    </source>
</evidence>
<dbReference type="Gene3D" id="3.40.50.300">
    <property type="entry name" value="P-loop containing nucleotide triphosphate hydrolases"/>
    <property type="match status" value="1"/>
</dbReference>
<reference evidence="4" key="1">
    <citation type="submission" date="2017-09" db="EMBL/GenBank/DDBJ databases">
        <title>Depth-based differentiation of microbial function through sediment-hosted aquifers and enrichment of novel symbionts in the deep terrestrial subsurface.</title>
        <authorList>
            <person name="Probst A.J."/>
            <person name="Ladd B."/>
            <person name="Jarett J.K."/>
            <person name="Geller-Mcgrath D.E."/>
            <person name="Sieber C.M.K."/>
            <person name="Emerson J.B."/>
            <person name="Anantharaman K."/>
            <person name="Thomas B.C."/>
            <person name="Malmstrom R."/>
            <person name="Stieglmeier M."/>
            <person name="Klingl A."/>
            <person name="Woyke T."/>
            <person name="Ryan C.M."/>
            <person name="Banfield J.F."/>
        </authorList>
    </citation>
    <scope>NUCLEOTIDE SEQUENCE [LARGE SCALE GENOMIC DNA]</scope>
</reference>
<dbReference type="Pfam" id="PF13173">
    <property type="entry name" value="AAA_14"/>
    <property type="match status" value="1"/>
</dbReference>
<accession>A0A2M6WQ34</accession>
<name>A0A2M6WQ34_9BACT</name>
<dbReference type="Pfam" id="PF13635">
    <property type="entry name" value="DUF4143"/>
    <property type="match status" value="1"/>
</dbReference>
<proteinExistence type="predicted"/>
<evidence type="ECO:0000313" key="3">
    <source>
        <dbReference type="EMBL" id="PIT94918.1"/>
    </source>
</evidence>
<dbReference type="PANTHER" id="PTHR33295:SF18">
    <property type="entry name" value="AAA+ ATPASE DOMAIN-CONTAINING PROTEIN"/>
    <property type="match status" value="1"/>
</dbReference>
<gene>
    <name evidence="3" type="ORF">COT96_02425</name>
</gene>
<evidence type="ECO:0000259" key="1">
    <source>
        <dbReference type="Pfam" id="PF13173"/>
    </source>
</evidence>
<protein>
    <recommendedName>
        <fullName evidence="5">AAA+ ATPase domain-containing protein</fullName>
    </recommendedName>
</protein>
<dbReference type="SUPFAM" id="SSF52540">
    <property type="entry name" value="P-loop containing nucleoside triphosphate hydrolases"/>
    <property type="match status" value="1"/>
</dbReference>
<evidence type="ECO:0000313" key="4">
    <source>
        <dbReference type="Proteomes" id="UP000228964"/>
    </source>
</evidence>
<dbReference type="InterPro" id="IPR027417">
    <property type="entry name" value="P-loop_NTPase"/>
</dbReference>
<dbReference type="Proteomes" id="UP000228964">
    <property type="component" value="Unassembled WGS sequence"/>
</dbReference>
<dbReference type="EMBL" id="PFAO01000059">
    <property type="protein sequence ID" value="PIT94918.1"/>
    <property type="molecule type" value="Genomic_DNA"/>
</dbReference>
<dbReference type="InterPro" id="IPR041682">
    <property type="entry name" value="AAA_14"/>
</dbReference>
<organism evidence="3 4">
    <name type="scientific">Candidatus Falkowbacteria bacterium CG10_big_fil_rev_8_21_14_0_10_38_22</name>
    <dbReference type="NCBI Taxonomy" id="1974564"/>
    <lineage>
        <taxon>Bacteria</taxon>
        <taxon>Candidatus Falkowiibacteriota</taxon>
    </lineage>
</organism>